<feature type="compositionally biased region" description="Basic and acidic residues" evidence="1">
    <location>
        <begin position="480"/>
        <end position="501"/>
    </location>
</feature>
<dbReference type="GO" id="GO:0006891">
    <property type="term" value="P:intra-Golgi vesicle-mediated transport"/>
    <property type="evidence" value="ECO:0007669"/>
    <property type="project" value="InterPro"/>
</dbReference>
<evidence type="ECO:0000313" key="3">
    <source>
        <dbReference type="EMBL" id="SBS86412.1"/>
    </source>
</evidence>
<dbReference type="InterPro" id="IPR048369">
    <property type="entry name" value="COG6_C"/>
</dbReference>
<dbReference type="EMBL" id="FLQU01000493">
    <property type="protein sequence ID" value="SBS86412.1"/>
    <property type="molecule type" value="Genomic_DNA"/>
</dbReference>
<dbReference type="AlphaFoldDB" id="A0A1A8W5I2"/>
<proteinExistence type="predicted"/>
<dbReference type="EMBL" id="FLQV01000626">
    <property type="protein sequence ID" value="SBS96808.1"/>
    <property type="molecule type" value="Genomic_DNA"/>
</dbReference>
<evidence type="ECO:0000256" key="1">
    <source>
        <dbReference type="SAM" id="MobiDB-lite"/>
    </source>
</evidence>
<feature type="region of interest" description="Disordered" evidence="1">
    <location>
        <begin position="478"/>
        <end position="532"/>
    </location>
</feature>
<reference evidence="3" key="1">
    <citation type="submission" date="2016-05" db="EMBL/GenBank/DDBJ databases">
        <authorList>
            <person name="Lavstsen T."/>
            <person name="Jespersen J.S."/>
        </authorList>
    </citation>
    <scope>NUCLEOTIDE SEQUENCE [LARGE SCALE GENOMIC DNA]</scope>
</reference>
<dbReference type="Pfam" id="PF20653">
    <property type="entry name" value="COG6_C"/>
    <property type="match status" value="1"/>
</dbReference>
<dbReference type="InterPro" id="IPR010490">
    <property type="entry name" value="COG6"/>
</dbReference>
<evidence type="ECO:0000313" key="4">
    <source>
        <dbReference type="EMBL" id="SBS96808.1"/>
    </source>
</evidence>
<dbReference type="Proteomes" id="UP000078546">
    <property type="component" value="Unassembled WGS sequence"/>
</dbReference>
<evidence type="ECO:0000313" key="6">
    <source>
        <dbReference type="Proteomes" id="UP000078560"/>
    </source>
</evidence>
<sequence length="845" mass="100338">MDVQVGEDLDLSVNSDMVKDELDTFKCYKSDFNKYDVLYDDKDVELKQLSLYEERLKKLSSCIKHFEHVQCKLKEINKLDVNRREQIFQSNEMTNEIVDEINKLKKEKYDISKKEIIYDKMLEEYSLSPLCYNNLTDIKISINIDFFEYLKQFEYTKENIIKLLNENSSDKISKFYSKHYNKILNNACKKMCLYIIRENNDFYKKMKKIVNLLLCPIFEEQEKRKTIIKNCIQYFTPITKLCYTFITENIEYFNMCLSSLIHFRKKLLTKNYHDLVTINYKTIKKKKNLEIDIKDDSIQIFKNFFSIIYYLITLEDIFLKILLLFNYYYTSVTIPYIAAHVENMHNNLYNIIDVLFNPCKNFLETNINIYPKSYDACYELFHILDIFIFKLKQFQNNYELNNYIREIIEEYDAEKIRFHDASNENRCSENKISNEIINNDHFSFLRCRDFMPVKKSENESYPVGDINNVSGTLQRVLQNESDKSNAENESHAEKDQNEETPHTSIVDNRLDAKHGDDTYTSKGEPHGKAQNERIDQAECNETKHASSKSNSVNKIASHAYSNHRSSVDDAEGSSMMEVSLNNDELNNKIRGKNSGEQKYNCKILSYIQKLQKNIENEFIAIWQQDVVTFFLNKVTKVEDPNYYDSTLFCIKKIFNSLNNVYSIYKNSSQYRTYNNEMNFQNVLDITINPLINNSLKNKNRNVESDYIFIINIFTFIQENIKKFEGYTKYYDLLTIIMDEKKEKIVELEKSNLMGYLKMDKIMEHEKNVNEIKLIIDNFYKFAFSDKLNIFHVINKIESIEIKNGMKCAIFNYMYDVYVSIYETYANKVTMIYTPVQIKDVLLKSA</sequence>
<evidence type="ECO:0000313" key="5">
    <source>
        <dbReference type="Proteomes" id="UP000078546"/>
    </source>
</evidence>
<evidence type="ECO:0000259" key="2">
    <source>
        <dbReference type="Pfam" id="PF20653"/>
    </source>
</evidence>
<dbReference type="VEuPathDB" id="PlasmoDB:PocGH01_12049700"/>
<feature type="domain" description="Conserved Oligomeric Golgi complex subunit 6 C-terminal" evidence="2">
    <location>
        <begin position="601"/>
        <end position="824"/>
    </location>
</feature>
<name>A0A1A8W5I2_PLAOA</name>
<dbReference type="PANTHER" id="PTHR21506:SF0">
    <property type="entry name" value="CONSERVED OLIGOMERIC GOLGI COMPLEX SUBUNIT 6"/>
    <property type="match status" value="1"/>
</dbReference>
<gene>
    <name evidence="4" type="ORF">POVCU1_034040</name>
    <name evidence="3" type="ORF">POVCU2_0037000</name>
</gene>
<feature type="compositionally biased region" description="Basic and acidic residues" evidence="1">
    <location>
        <begin position="508"/>
        <end position="532"/>
    </location>
</feature>
<accession>A0A1A8W5I2</accession>
<dbReference type="Proteomes" id="UP000078560">
    <property type="component" value="Unassembled WGS sequence"/>
</dbReference>
<reference evidence="5 6" key="2">
    <citation type="submission" date="2016-05" db="EMBL/GenBank/DDBJ databases">
        <authorList>
            <person name="Naeem Raeece"/>
        </authorList>
    </citation>
    <scope>NUCLEOTIDE SEQUENCE [LARGE SCALE GENOMIC DNA]</scope>
</reference>
<dbReference type="GO" id="GO:0017119">
    <property type="term" value="C:Golgi transport complex"/>
    <property type="evidence" value="ECO:0007669"/>
    <property type="project" value="InterPro"/>
</dbReference>
<protein>
    <recommendedName>
        <fullName evidence="2">Conserved Oligomeric Golgi complex subunit 6 C-terminal domain-containing protein</fullName>
    </recommendedName>
</protein>
<dbReference type="PANTHER" id="PTHR21506">
    <property type="entry name" value="COMPONENT OF OLIGOMERIC GOLGI COMPLEX 6"/>
    <property type="match status" value="1"/>
</dbReference>
<organism evidence="3 6">
    <name type="scientific">Plasmodium ovale curtisi</name>
    <dbReference type="NCBI Taxonomy" id="864141"/>
    <lineage>
        <taxon>Eukaryota</taxon>
        <taxon>Sar</taxon>
        <taxon>Alveolata</taxon>
        <taxon>Apicomplexa</taxon>
        <taxon>Aconoidasida</taxon>
        <taxon>Haemosporida</taxon>
        <taxon>Plasmodiidae</taxon>
        <taxon>Plasmodium</taxon>
        <taxon>Plasmodium (Plasmodium)</taxon>
    </lineage>
</organism>